<organism evidence="1 2">
    <name type="scientific">Schaalia radingae</name>
    <dbReference type="NCBI Taxonomy" id="131110"/>
    <lineage>
        <taxon>Bacteria</taxon>
        <taxon>Bacillati</taxon>
        <taxon>Actinomycetota</taxon>
        <taxon>Actinomycetes</taxon>
        <taxon>Actinomycetales</taxon>
        <taxon>Actinomycetaceae</taxon>
        <taxon>Schaalia</taxon>
    </lineage>
</organism>
<gene>
    <name evidence="1" type="ORF">SAMN04489714_0367</name>
</gene>
<dbReference type="Proteomes" id="UP000198976">
    <property type="component" value="Chromosome I"/>
</dbReference>
<evidence type="ECO:0000313" key="2">
    <source>
        <dbReference type="Proteomes" id="UP000198976"/>
    </source>
</evidence>
<name>A0ABY0V5H3_9ACTO</name>
<protein>
    <submittedName>
        <fullName evidence="1">Uncharacterized protein</fullName>
    </submittedName>
</protein>
<dbReference type="EMBL" id="LT629792">
    <property type="protein sequence ID" value="SDT86893.1"/>
    <property type="molecule type" value="Genomic_DNA"/>
</dbReference>
<evidence type="ECO:0000313" key="1">
    <source>
        <dbReference type="EMBL" id="SDT86893.1"/>
    </source>
</evidence>
<accession>A0ABY0V5H3</accession>
<proteinExistence type="predicted"/>
<keyword evidence="2" id="KW-1185">Reference proteome</keyword>
<reference evidence="1 2" key="1">
    <citation type="submission" date="2016-10" db="EMBL/GenBank/DDBJ databases">
        <authorList>
            <person name="Varghese N."/>
            <person name="Submissions S."/>
        </authorList>
    </citation>
    <scope>NUCLEOTIDE SEQUENCE [LARGE SCALE GENOMIC DNA]</scope>
    <source>
        <strain evidence="1 2">DSM 9169</strain>
    </source>
</reference>
<sequence length="52" mass="5701">MAPARSRKIGVTSMKRLGKFLKAALKVTLGFFRLAVPRCVQVGDVDDDRLPA</sequence>